<protein>
    <submittedName>
        <fullName evidence="1">Uncharacterized protein</fullName>
    </submittedName>
</protein>
<evidence type="ECO:0000313" key="2">
    <source>
        <dbReference type="Proteomes" id="UP000326344"/>
    </source>
</evidence>
<name>A0A5N1J8I0_9BACT</name>
<dbReference type="AlphaFoldDB" id="A0A5N1J8I0"/>
<dbReference type="Proteomes" id="UP000326344">
    <property type="component" value="Unassembled WGS sequence"/>
</dbReference>
<sequence>MQRKYGSFGFAMSALVFLVALPGCRDVSLVDRPYQRLMIQDFSEPLRTVLPPYDGVPNSLTLRISGTISKPVLIAVDQFGGSQGRQAVRRDTLMAGTHTDTLLRGDYYSNQSTELTVTGATGTVGNLTIEWYRQ</sequence>
<keyword evidence="2" id="KW-1185">Reference proteome</keyword>
<evidence type="ECO:0000313" key="1">
    <source>
        <dbReference type="EMBL" id="KAA9347789.1"/>
    </source>
</evidence>
<organism evidence="1 2">
    <name type="scientific">Larkinella humicola</name>
    <dbReference type="NCBI Taxonomy" id="2607654"/>
    <lineage>
        <taxon>Bacteria</taxon>
        <taxon>Pseudomonadati</taxon>
        <taxon>Bacteroidota</taxon>
        <taxon>Cytophagia</taxon>
        <taxon>Cytophagales</taxon>
        <taxon>Spirosomataceae</taxon>
        <taxon>Larkinella</taxon>
    </lineage>
</organism>
<comment type="caution">
    <text evidence="1">The sequence shown here is derived from an EMBL/GenBank/DDBJ whole genome shotgun (WGS) entry which is preliminary data.</text>
</comment>
<accession>A0A5N1J8I0</accession>
<gene>
    <name evidence="1" type="ORF">F0P93_24475</name>
</gene>
<proteinExistence type="predicted"/>
<dbReference type="RefSeq" id="WP_150880369.1">
    <property type="nucleotide sequence ID" value="NZ_VTWS01000007.1"/>
</dbReference>
<dbReference type="EMBL" id="VTWS01000007">
    <property type="protein sequence ID" value="KAA9347789.1"/>
    <property type="molecule type" value="Genomic_DNA"/>
</dbReference>
<reference evidence="1 2" key="1">
    <citation type="submission" date="2019-09" db="EMBL/GenBank/DDBJ databases">
        <title>Genome Sequence of Larkinella sp MA1.</title>
        <authorList>
            <person name="Srinivasan S."/>
        </authorList>
    </citation>
    <scope>NUCLEOTIDE SEQUENCE [LARGE SCALE GENOMIC DNA]</scope>
    <source>
        <strain evidence="1 2">MA1</strain>
    </source>
</reference>